<keyword evidence="3" id="KW-1185">Reference proteome</keyword>
<evidence type="ECO:0008006" key="4">
    <source>
        <dbReference type="Google" id="ProtNLM"/>
    </source>
</evidence>
<gene>
    <name evidence="2" type="ORF">ACHMWK_11500</name>
</gene>
<proteinExistence type="predicted"/>
<evidence type="ECO:0000313" key="3">
    <source>
        <dbReference type="Proteomes" id="UP001609821"/>
    </source>
</evidence>
<organism evidence="2 3">
    <name type="scientific">Pseudomonas kulmbachensis</name>
    <dbReference type="NCBI Taxonomy" id="3043408"/>
    <lineage>
        <taxon>Bacteria</taxon>
        <taxon>Pseudomonadati</taxon>
        <taxon>Pseudomonadota</taxon>
        <taxon>Gammaproteobacteria</taxon>
        <taxon>Pseudomonadales</taxon>
        <taxon>Pseudomonadaceae</taxon>
        <taxon>Pseudomonas</taxon>
    </lineage>
</organism>
<dbReference type="RefSeq" id="WP_321834916.1">
    <property type="nucleotide sequence ID" value="NZ_CAVMKE010000003.1"/>
</dbReference>
<feature type="transmembrane region" description="Helical" evidence="1">
    <location>
        <begin position="25"/>
        <end position="47"/>
    </location>
</feature>
<feature type="transmembrane region" description="Helical" evidence="1">
    <location>
        <begin position="171"/>
        <end position="191"/>
    </location>
</feature>
<accession>A0ABW7LY54</accession>
<sequence>MNPATAADGTLVDKKSRPDDERSTLYVVSVTKFILLYALTAGGYVFYWSYRNWASYKEVSGAPIMPVMRAVFWPFFILSLFDKVQNGLDMTGRSYFWHPETRGLLIMLLVMFAVLVSLFFNRPTDTVFVFVANVVLIASCCAMFVEAQRAINMLGGDPQGSHNSAFTCSNVVWMVVGVLYMAFVAYLVFMFEG</sequence>
<reference evidence="2 3" key="1">
    <citation type="submission" date="2024-10" db="EMBL/GenBank/DDBJ databases">
        <title>Aeromonas and Pseudomonas from the Cagarras Archipelago, Rio de Janeiro, Brazil.</title>
        <authorList>
            <person name="Canellas A.L.B."/>
            <person name="Laport M.S."/>
        </authorList>
    </citation>
    <scope>NUCLEOTIDE SEQUENCE [LARGE SCALE GENOMIC DNA]</scope>
    <source>
        <strain evidence="2 3">CPF-4</strain>
    </source>
</reference>
<dbReference type="EMBL" id="JBINXB010000013">
    <property type="protein sequence ID" value="MFH6566589.1"/>
    <property type="molecule type" value="Genomic_DNA"/>
</dbReference>
<keyword evidence="1" id="KW-1133">Transmembrane helix</keyword>
<name>A0ABW7LY54_9PSED</name>
<protein>
    <recommendedName>
        <fullName evidence="4">DUF4234 domain-containing protein</fullName>
    </recommendedName>
</protein>
<feature type="transmembrane region" description="Helical" evidence="1">
    <location>
        <begin position="59"/>
        <end position="81"/>
    </location>
</feature>
<feature type="transmembrane region" description="Helical" evidence="1">
    <location>
        <begin position="101"/>
        <end position="120"/>
    </location>
</feature>
<evidence type="ECO:0000256" key="1">
    <source>
        <dbReference type="SAM" id="Phobius"/>
    </source>
</evidence>
<dbReference type="Proteomes" id="UP001609821">
    <property type="component" value="Unassembled WGS sequence"/>
</dbReference>
<evidence type="ECO:0000313" key="2">
    <source>
        <dbReference type="EMBL" id="MFH6566589.1"/>
    </source>
</evidence>
<feature type="transmembrane region" description="Helical" evidence="1">
    <location>
        <begin position="127"/>
        <end position="151"/>
    </location>
</feature>
<keyword evidence="1" id="KW-0812">Transmembrane</keyword>
<keyword evidence="1" id="KW-0472">Membrane</keyword>
<comment type="caution">
    <text evidence="2">The sequence shown here is derived from an EMBL/GenBank/DDBJ whole genome shotgun (WGS) entry which is preliminary data.</text>
</comment>